<dbReference type="GO" id="GO:0005737">
    <property type="term" value="C:cytoplasm"/>
    <property type="evidence" value="ECO:0007669"/>
    <property type="project" value="UniProtKB-SubCell"/>
</dbReference>
<dbReference type="EMBL" id="HBER01011133">
    <property type="protein sequence ID" value="CAD8530284.1"/>
    <property type="molecule type" value="Transcribed_RNA"/>
</dbReference>
<evidence type="ECO:0000313" key="13">
    <source>
        <dbReference type="EMBL" id="CAD8530284.1"/>
    </source>
</evidence>
<comment type="subcellular location">
    <subcellularLocation>
        <location evidence="2">Cytoplasm</location>
    </subcellularLocation>
</comment>
<dbReference type="PRINTS" id="PR00111">
    <property type="entry name" value="ABHYDROLASE"/>
</dbReference>
<keyword evidence="8" id="KW-0378">Hydrolase</keyword>
<dbReference type="EC" id="3.4.11.5" evidence="4"/>
<gene>
    <name evidence="13" type="ORF">CLEP1334_LOCUS5536</name>
</gene>
<dbReference type="InterPro" id="IPR000073">
    <property type="entry name" value="AB_hydrolase_1"/>
</dbReference>
<evidence type="ECO:0000256" key="1">
    <source>
        <dbReference type="ARBA" id="ARBA00001585"/>
    </source>
</evidence>
<evidence type="ECO:0000256" key="6">
    <source>
        <dbReference type="ARBA" id="ARBA00022490"/>
    </source>
</evidence>
<feature type="region of interest" description="Disordered" evidence="10">
    <location>
        <begin position="316"/>
        <end position="365"/>
    </location>
</feature>
<dbReference type="PANTHER" id="PTHR43722:SF1">
    <property type="entry name" value="PROLINE IMINOPEPTIDASE"/>
    <property type="match status" value="1"/>
</dbReference>
<dbReference type="InterPro" id="IPR029058">
    <property type="entry name" value="AB_hydrolase_fold"/>
</dbReference>
<sequence>MLHATLLSFSALYATSNTPLRSGCVPVGGVHSLYYEVHGKACGAPALFLHGGPGAGCFRRHAGFFDPTHYQIVLFDQRGCGRSTPKGCLEENDTVRLVEDCEALREHLGIKRWALVLGGSWGATLALAYAAAFPRRVRALVLRAVCLMRPREIAWLFGDMGGARRLLPAGWSSFEAVRAKHVALSQSPAEGEDPPSGNDEDAPPIEVLRWYARALATEGALRAEAAGGWLHWESAVFSECSRLPSLVDGGAEASVWGWRPAEARWLRGDGVELGADTVRQALCEGFEARVGAALASRPVQDKVAASVSAAAAGAIAKADRSTATGAQKGRRGAARHTQHDDNQRSSADASGARGPQGSAGDSGARSGWVPAQAMLTAHYSLHGAFMESNLGRVGTDDAADGCAHNGEPAFTLLKAVPRFRHIPCVAVHGGNDLICPPQTAYELHRAWPEMTLRVVHGAGHSMYDGGLQAEVIKATDSFRHLDHMTDVDSNFKSL</sequence>
<keyword evidence="6" id="KW-0963">Cytoplasm</keyword>
<keyword evidence="11" id="KW-0732">Signal</keyword>
<reference evidence="13" key="1">
    <citation type="submission" date="2021-01" db="EMBL/GenBank/DDBJ databases">
        <authorList>
            <person name="Corre E."/>
            <person name="Pelletier E."/>
            <person name="Niang G."/>
            <person name="Scheremetjew M."/>
            <person name="Finn R."/>
            <person name="Kale V."/>
            <person name="Holt S."/>
            <person name="Cochrane G."/>
            <person name="Meng A."/>
            <person name="Brown T."/>
            <person name="Cohen L."/>
        </authorList>
    </citation>
    <scope>NUCLEOTIDE SEQUENCE</scope>
    <source>
        <strain evidence="13">RCC1130</strain>
    </source>
</reference>
<dbReference type="Gene3D" id="3.40.50.1820">
    <property type="entry name" value="alpha/beta hydrolase"/>
    <property type="match status" value="2"/>
</dbReference>
<comment type="similarity">
    <text evidence="3">Belongs to the peptidase S33 family.</text>
</comment>
<evidence type="ECO:0000256" key="8">
    <source>
        <dbReference type="ARBA" id="ARBA00022801"/>
    </source>
</evidence>
<evidence type="ECO:0000256" key="3">
    <source>
        <dbReference type="ARBA" id="ARBA00010088"/>
    </source>
</evidence>
<dbReference type="InterPro" id="IPR005944">
    <property type="entry name" value="Pro_iminopeptidase"/>
</dbReference>
<evidence type="ECO:0000256" key="4">
    <source>
        <dbReference type="ARBA" id="ARBA00012568"/>
    </source>
</evidence>
<evidence type="ECO:0000256" key="5">
    <source>
        <dbReference type="ARBA" id="ARBA00022438"/>
    </source>
</evidence>
<evidence type="ECO:0000256" key="7">
    <source>
        <dbReference type="ARBA" id="ARBA00022670"/>
    </source>
</evidence>
<evidence type="ECO:0000256" key="10">
    <source>
        <dbReference type="SAM" id="MobiDB-lite"/>
    </source>
</evidence>
<protein>
    <recommendedName>
        <fullName evidence="4">prolyl aminopeptidase</fullName>
        <ecNumber evidence="4">3.4.11.5</ecNumber>
    </recommendedName>
    <alternativeName>
        <fullName evidence="9">Prolyl aminopeptidase</fullName>
    </alternativeName>
</protein>
<keyword evidence="5" id="KW-0031">Aminopeptidase</keyword>
<dbReference type="PRINTS" id="PR00793">
    <property type="entry name" value="PROAMNOPTASE"/>
</dbReference>
<dbReference type="InterPro" id="IPR002410">
    <property type="entry name" value="Peptidase_S33"/>
</dbReference>
<dbReference type="Pfam" id="PF00561">
    <property type="entry name" value="Abhydrolase_1"/>
    <property type="match status" value="1"/>
</dbReference>
<feature type="domain" description="AB hydrolase-1" evidence="12">
    <location>
        <begin position="47"/>
        <end position="145"/>
    </location>
</feature>
<evidence type="ECO:0000256" key="11">
    <source>
        <dbReference type="SAM" id="SignalP"/>
    </source>
</evidence>
<comment type="catalytic activity">
    <reaction evidence="1">
        <text>Release of N-terminal proline from a peptide.</text>
        <dbReference type="EC" id="3.4.11.5"/>
    </reaction>
</comment>
<evidence type="ECO:0000259" key="12">
    <source>
        <dbReference type="Pfam" id="PF00561"/>
    </source>
</evidence>
<dbReference type="SUPFAM" id="SSF53474">
    <property type="entry name" value="alpha/beta-Hydrolases"/>
    <property type="match status" value="2"/>
</dbReference>
<name>A0A7S0IS50_9EUKA</name>
<organism evidence="13">
    <name type="scientific">Calcidiscus leptoporus</name>
    <dbReference type="NCBI Taxonomy" id="127549"/>
    <lineage>
        <taxon>Eukaryota</taxon>
        <taxon>Haptista</taxon>
        <taxon>Haptophyta</taxon>
        <taxon>Prymnesiophyceae</taxon>
        <taxon>Coccolithales</taxon>
        <taxon>Calcidiscaceae</taxon>
        <taxon>Calcidiscus</taxon>
    </lineage>
</organism>
<keyword evidence="7" id="KW-0645">Protease</keyword>
<evidence type="ECO:0000256" key="9">
    <source>
        <dbReference type="ARBA" id="ARBA00029605"/>
    </source>
</evidence>
<proteinExistence type="inferred from homology"/>
<feature type="chain" id="PRO_5031385805" description="prolyl aminopeptidase" evidence="11">
    <location>
        <begin position="17"/>
        <end position="494"/>
    </location>
</feature>
<feature type="signal peptide" evidence="11">
    <location>
        <begin position="1"/>
        <end position="16"/>
    </location>
</feature>
<accession>A0A7S0IS50</accession>
<dbReference type="PANTHER" id="PTHR43722">
    <property type="entry name" value="PROLINE IMINOPEPTIDASE"/>
    <property type="match status" value="1"/>
</dbReference>
<dbReference type="GO" id="GO:0006508">
    <property type="term" value="P:proteolysis"/>
    <property type="evidence" value="ECO:0007669"/>
    <property type="project" value="UniProtKB-KW"/>
</dbReference>
<dbReference type="AlphaFoldDB" id="A0A7S0IS50"/>
<dbReference type="GO" id="GO:0004177">
    <property type="term" value="F:aminopeptidase activity"/>
    <property type="evidence" value="ECO:0007669"/>
    <property type="project" value="UniProtKB-KW"/>
</dbReference>
<evidence type="ECO:0000256" key="2">
    <source>
        <dbReference type="ARBA" id="ARBA00004496"/>
    </source>
</evidence>